<proteinExistence type="predicted"/>
<name>A0ABN4TNF4_9BURK</name>
<evidence type="ECO:0008006" key="3">
    <source>
        <dbReference type="Google" id="ProtNLM"/>
    </source>
</evidence>
<dbReference type="RefSeq" id="WP_071069254.1">
    <property type="nucleotide sequence ID" value="NZ_CP017754.1"/>
</dbReference>
<dbReference type="Pfam" id="PF13576">
    <property type="entry name" value="Pentapeptide_3"/>
    <property type="match status" value="1"/>
</dbReference>
<sequence>MTAKNIDRMPHEFAMLTDPELRRRTLGDQPLKISGADFITLEAFYEATWENVHFYNCIFYGMTRLKLLRNCVFERCQFPGSNFQASDFEDELFLRSDTLNKAYLMAGKTSENVRFVACDFGRKNSDINQYGAIYFPNVSFERCTGQYMVVAGDGMSG</sequence>
<organism evidence="1 2">
    <name type="scientific">Cupriavidus malaysiensis</name>
    <dbReference type="NCBI Taxonomy" id="367825"/>
    <lineage>
        <taxon>Bacteria</taxon>
        <taxon>Pseudomonadati</taxon>
        <taxon>Pseudomonadota</taxon>
        <taxon>Betaproteobacteria</taxon>
        <taxon>Burkholderiales</taxon>
        <taxon>Burkholderiaceae</taxon>
        <taxon>Cupriavidus</taxon>
    </lineage>
</organism>
<dbReference type="SUPFAM" id="SSF141571">
    <property type="entry name" value="Pentapeptide repeat-like"/>
    <property type="match status" value="1"/>
</dbReference>
<protein>
    <recommendedName>
        <fullName evidence="3">Pentapeptide repeat-containing protein</fullName>
    </recommendedName>
</protein>
<dbReference type="Proteomes" id="UP000177515">
    <property type="component" value="Chromosome 1"/>
</dbReference>
<evidence type="ECO:0000313" key="2">
    <source>
        <dbReference type="Proteomes" id="UP000177515"/>
    </source>
</evidence>
<accession>A0ABN4TNF4</accession>
<evidence type="ECO:0000313" key="1">
    <source>
        <dbReference type="EMBL" id="AOZ06151.1"/>
    </source>
</evidence>
<dbReference type="InterPro" id="IPR001646">
    <property type="entry name" value="5peptide_repeat"/>
</dbReference>
<dbReference type="Gene3D" id="2.160.20.80">
    <property type="entry name" value="E3 ubiquitin-protein ligase SopA"/>
    <property type="match status" value="1"/>
</dbReference>
<dbReference type="EMBL" id="CP017754">
    <property type="protein sequence ID" value="AOZ06151.1"/>
    <property type="molecule type" value="Genomic_DNA"/>
</dbReference>
<reference evidence="1 2" key="1">
    <citation type="submission" date="2016-10" db="EMBL/GenBank/DDBJ databases">
        <title>Complete genome sequences of three Cupriavidus strains isolated from various Malaysian environments.</title>
        <authorList>
            <person name="Abdullah A.A.-A."/>
            <person name="Shafie N.A.H."/>
            <person name="Lau N.S."/>
        </authorList>
    </citation>
    <scope>NUCLEOTIDE SEQUENCE [LARGE SCALE GENOMIC DNA]</scope>
    <source>
        <strain evidence="1 2">USMAA1020</strain>
    </source>
</reference>
<keyword evidence="2" id="KW-1185">Reference proteome</keyword>
<gene>
    <name evidence="1" type="ORF">BKK80_10140</name>
</gene>